<dbReference type="RefSeq" id="WP_386094657.1">
    <property type="nucleotide sequence ID" value="NZ_JBHUOZ010000001.1"/>
</dbReference>
<proteinExistence type="predicted"/>
<organism evidence="3 4">
    <name type="scientific">Terrimonas rubra</name>
    <dbReference type="NCBI Taxonomy" id="1035890"/>
    <lineage>
        <taxon>Bacteria</taxon>
        <taxon>Pseudomonadati</taxon>
        <taxon>Bacteroidota</taxon>
        <taxon>Chitinophagia</taxon>
        <taxon>Chitinophagales</taxon>
        <taxon>Chitinophagaceae</taxon>
        <taxon>Terrimonas</taxon>
    </lineage>
</organism>
<dbReference type="PANTHER" id="PTHR36435">
    <property type="entry name" value="SLR1288 PROTEIN"/>
    <property type="match status" value="1"/>
</dbReference>
<accession>A0ABW6A2M9</accession>
<comment type="caution">
    <text evidence="3">The sequence shown here is derived from an EMBL/GenBank/DDBJ whole genome shotgun (WGS) entry which is preliminary data.</text>
</comment>
<feature type="transmembrane region" description="Helical" evidence="1">
    <location>
        <begin position="273"/>
        <end position="291"/>
    </location>
</feature>
<keyword evidence="1" id="KW-1133">Transmembrane helix</keyword>
<keyword evidence="1" id="KW-0812">Transmembrane</keyword>
<evidence type="ECO:0000259" key="2">
    <source>
        <dbReference type="Pfam" id="PF02517"/>
    </source>
</evidence>
<feature type="transmembrane region" description="Helical" evidence="1">
    <location>
        <begin position="196"/>
        <end position="229"/>
    </location>
</feature>
<dbReference type="Pfam" id="PF02517">
    <property type="entry name" value="Rce1-like"/>
    <property type="match status" value="1"/>
</dbReference>
<dbReference type="InterPro" id="IPR052710">
    <property type="entry name" value="CAAX_protease"/>
</dbReference>
<feature type="domain" description="CAAX prenyl protease 2/Lysostaphin resistance protein A-like" evidence="2">
    <location>
        <begin position="161"/>
        <end position="249"/>
    </location>
</feature>
<feature type="transmembrane region" description="Helical" evidence="1">
    <location>
        <begin position="161"/>
        <end position="184"/>
    </location>
</feature>
<feature type="transmembrane region" description="Helical" evidence="1">
    <location>
        <begin position="61"/>
        <end position="84"/>
    </location>
</feature>
<dbReference type="InterPro" id="IPR003675">
    <property type="entry name" value="Rce1/LyrA-like_dom"/>
</dbReference>
<protein>
    <submittedName>
        <fullName evidence="3">Type II CAAX prenyl endopeptidase Rce1 family protein</fullName>
    </submittedName>
</protein>
<evidence type="ECO:0000313" key="3">
    <source>
        <dbReference type="EMBL" id="MFD2918471.1"/>
    </source>
</evidence>
<gene>
    <name evidence="3" type="ORF">ACFS6H_02045</name>
</gene>
<dbReference type="PANTHER" id="PTHR36435:SF1">
    <property type="entry name" value="CAAX AMINO TERMINAL PROTEASE FAMILY PROTEIN"/>
    <property type="match status" value="1"/>
</dbReference>
<dbReference type="Proteomes" id="UP001597511">
    <property type="component" value="Unassembled WGS sequence"/>
</dbReference>
<feature type="transmembrane region" description="Helical" evidence="1">
    <location>
        <begin position="15"/>
        <end position="40"/>
    </location>
</feature>
<evidence type="ECO:0000313" key="4">
    <source>
        <dbReference type="Proteomes" id="UP001597511"/>
    </source>
</evidence>
<evidence type="ECO:0000256" key="1">
    <source>
        <dbReference type="SAM" id="Phobius"/>
    </source>
</evidence>
<feature type="transmembrane region" description="Helical" evidence="1">
    <location>
        <begin position="104"/>
        <end position="124"/>
    </location>
</feature>
<feature type="transmembrane region" description="Helical" evidence="1">
    <location>
        <begin position="236"/>
        <end position="257"/>
    </location>
</feature>
<reference evidence="4" key="1">
    <citation type="journal article" date="2019" name="Int. J. Syst. Evol. Microbiol.">
        <title>The Global Catalogue of Microorganisms (GCM) 10K type strain sequencing project: providing services to taxonomists for standard genome sequencing and annotation.</title>
        <authorList>
            <consortium name="The Broad Institute Genomics Platform"/>
            <consortium name="The Broad Institute Genome Sequencing Center for Infectious Disease"/>
            <person name="Wu L."/>
            <person name="Ma J."/>
        </authorList>
    </citation>
    <scope>NUCLEOTIDE SEQUENCE [LARGE SCALE GENOMIC DNA]</scope>
    <source>
        <strain evidence="4">KCTC 23299</strain>
    </source>
</reference>
<name>A0ABW6A2M9_9BACT</name>
<sequence>MNDSGSKGISYTAGFFMAICFTIAGTFLASMLAVSIWPLLTGRGMSSFAEDMLNPAYSGSAKIIQSIMAVVGFLLPAFTTAAMLNRYPARLMGFTPAQGTVKQLGLVIGIMLLGLAVSGSLGYLSHQLPLPASWTNYFTTLETKYNQQVAGIIGLNSFSDYLFSLVVMAFLPALCEEALFRGVFQNFLSRSTRNPWLAIIVVSLIFSVVHLSGFGFLSRLFLGIVLGAIYHYTGRLWLAVLAHFINNAIALTALYYYKTSGKDLTAALNETEGSYWGLLAIPAIVILFILLQKARPEQPKQQSDLLDF</sequence>
<keyword evidence="4" id="KW-1185">Reference proteome</keyword>
<keyword evidence="1" id="KW-0472">Membrane</keyword>
<dbReference type="EMBL" id="JBHUOZ010000001">
    <property type="protein sequence ID" value="MFD2918471.1"/>
    <property type="molecule type" value="Genomic_DNA"/>
</dbReference>